<reference evidence="1 2" key="1">
    <citation type="journal article" date="2016" name="Nat. Commun.">
        <title>Thousands of microbial genomes shed light on interconnected biogeochemical processes in an aquifer system.</title>
        <authorList>
            <person name="Anantharaman K."/>
            <person name="Brown C.T."/>
            <person name="Hug L.A."/>
            <person name="Sharon I."/>
            <person name="Castelle C.J."/>
            <person name="Probst A.J."/>
            <person name="Thomas B.C."/>
            <person name="Singh A."/>
            <person name="Wilkins M.J."/>
            <person name="Karaoz U."/>
            <person name="Brodie E.L."/>
            <person name="Williams K.H."/>
            <person name="Hubbard S.S."/>
            <person name="Banfield J.F."/>
        </authorList>
    </citation>
    <scope>NUCLEOTIDE SEQUENCE [LARGE SCALE GENOMIC DNA]</scope>
</reference>
<dbReference type="InterPro" id="IPR011604">
    <property type="entry name" value="PDDEXK-like_dom_sf"/>
</dbReference>
<dbReference type="EMBL" id="MGIP01000005">
    <property type="protein sequence ID" value="OGM91836.1"/>
    <property type="molecule type" value="Genomic_DNA"/>
</dbReference>
<evidence type="ECO:0008006" key="3">
    <source>
        <dbReference type="Google" id="ProtNLM"/>
    </source>
</evidence>
<proteinExistence type="predicted"/>
<dbReference type="Proteomes" id="UP000177029">
    <property type="component" value="Unassembled WGS sequence"/>
</dbReference>
<dbReference type="AlphaFoldDB" id="A0A1F8DTU3"/>
<dbReference type="STRING" id="1802555.A2755_00515"/>
<evidence type="ECO:0000313" key="1">
    <source>
        <dbReference type="EMBL" id="OGM91836.1"/>
    </source>
</evidence>
<comment type="caution">
    <text evidence="1">The sequence shown here is derived from an EMBL/GenBank/DDBJ whole genome shotgun (WGS) entry which is preliminary data.</text>
</comment>
<name>A0A1F8DTU3_9BACT</name>
<dbReference type="Gene3D" id="3.90.320.10">
    <property type="match status" value="1"/>
</dbReference>
<organism evidence="1 2">
    <name type="scientific">Candidatus Wolfebacteria bacterium RIFCSPHIGHO2_01_FULL_48_22</name>
    <dbReference type="NCBI Taxonomy" id="1802555"/>
    <lineage>
        <taxon>Bacteria</taxon>
        <taxon>Candidatus Wolfeibacteriota</taxon>
    </lineage>
</organism>
<protein>
    <recommendedName>
        <fullName evidence="3">PD-(D/E)XK endonuclease-like domain-containing protein</fullName>
    </recommendedName>
</protein>
<gene>
    <name evidence="1" type="ORF">A2755_00515</name>
</gene>
<accession>A0A1F8DTU3</accession>
<evidence type="ECO:0000313" key="2">
    <source>
        <dbReference type="Proteomes" id="UP000177029"/>
    </source>
</evidence>
<sequence length="258" mass="29784">MPDYKSSQEFIESYGYDINGAWYPRVTKIVDIKAKPALYRFYAELSNFNEGERIKELSASEGTKVHEAIQSLLIGGSPLLTDDIIPSIRAFEKFQAKTNIRIDKNFVEYRLANHEERYAGTMDALAYIDGKCGVLDIKTSQSIYRDYNLQTAAYMAALQKDFPSVSTRWILRVDQYQTCPKCGATRRTKGGREKIRIPFGNGNYYRAKMCVHEWPSPVGHIELQEFPQWKADYKAFLGAKHLWEWEHADVLHKIGYLM</sequence>